<comment type="cofactor">
    <cofactor evidence="9">
        <name>Mg(2+)</name>
        <dbReference type="ChEBI" id="CHEBI:18420"/>
    </cofactor>
</comment>
<evidence type="ECO:0000256" key="5">
    <source>
        <dbReference type="ARBA" id="ARBA00022756"/>
    </source>
</evidence>
<dbReference type="InterPro" id="IPR027417">
    <property type="entry name" value="P-loop_NTPase"/>
</dbReference>
<dbReference type="Gene3D" id="3.40.50.300">
    <property type="entry name" value="P-loop containing nucleotide triphosphate hydrolases"/>
    <property type="match status" value="1"/>
</dbReference>
<keyword evidence="2 9" id="KW-0436">Ligase</keyword>
<evidence type="ECO:0000256" key="2">
    <source>
        <dbReference type="ARBA" id="ARBA00022598"/>
    </source>
</evidence>
<feature type="binding site" evidence="9">
    <location>
        <position position="212"/>
    </location>
    <ligand>
        <name>Mg(2+)</name>
        <dbReference type="ChEBI" id="CHEBI:18420"/>
    </ligand>
</feature>
<comment type="similarity">
    <text evidence="9">Belongs to the dethiobiotin synthetase family.</text>
</comment>
<dbReference type="GO" id="GO:0005829">
    <property type="term" value="C:cytosol"/>
    <property type="evidence" value="ECO:0007669"/>
    <property type="project" value="TreeGrafter"/>
</dbReference>
<dbReference type="NCBIfam" id="TIGR00347">
    <property type="entry name" value="bioD"/>
    <property type="match status" value="1"/>
</dbReference>
<feature type="region of interest" description="Disordered" evidence="10">
    <location>
        <begin position="1"/>
        <end position="32"/>
    </location>
</feature>
<comment type="function">
    <text evidence="9">Catalyzes a mechanistically unusual reaction, the ATP-dependent insertion of CO2 between the N7 and N8 nitrogen atoms of 7,8-diaminopelargonic acid (DAPA, also called 7,8-diammoniononanoate) to form a ureido ring.</text>
</comment>
<comment type="pathway">
    <text evidence="9">Cofactor biosynthesis; biotin biosynthesis; biotin from 7,8-diaminononanoate: step 1/2.</text>
</comment>
<comment type="catalytic activity">
    <reaction evidence="8">
        <text>(7R,8S)-8-amino-7-(carboxyamino)nonanoate + ATP = (4R,5S)-dethiobiotin + ADP + phosphate + H(+)</text>
        <dbReference type="Rhea" id="RHEA:63684"/>
        <dbReference type="ChEBI" id="CHEBI:15378"/>
        <dbReference type="ChEBI" id="CHEBI:30616"/>
        <dbReference type="ChEBI" id="CHEBI:43474"/>
        <dbReference type="ChEBI" id="CHEBI:149470"/>
        <dbReference type="ChEBI" id="CHEBI:149473"/>
        <dbReference type="ChEBI" id="CHEBI:456216"/>
    </reaction>
</comment>
<comment type="caution">
    <text evidence="11">The sequence shown here is derived from an EMBL/GenBank/DDBJ whole genome shotgun (WGS) entry which is preliminary data.</text>
</comment>
<evidence type="ECO:0000256" key="3">
    <source>
        <dbReference type="ARBA" id="ARBA00022723"/>
    </source>
</evidence>
<proteinExistence type="inferred from homology"/>
<dbReference type="SUPFAM" id="SSF52540">
    <property type="entry name" value="P-loop containing nucleoside triphosphate hydrolases"/>
    <property type="match status" value="1"/>
</dbReference>
<feature type="region of interest" description="Disordered" evidence="10">
    <location>
        <begin position="86"/>
        <end position="123"/>
    </location>
</feature>
<dbReference type="CDD" id="cd03109">
    <property type="entry name" value="DTBS"/>
    <property type="match status" value="1"/>
</dbReference>
<gene>
    <name evidence="9 11" type="primary">bioD</name>
    <name evidence="11" type="ORF">FE782_27850</name>
</gene>
<feature type="binding site" evidence="9">
    <location>
        <position position="172"/>
    </location>
    <ligand>
        <name>Mg(2+)</name>
        <dbReference type="ChEBI" id="CHEBI:18420"/>
    </ligand>
</feature>
<dbReference type="GO" id="GO:0000287">
    <property type="term" value="F:magnesium ion binding"/>
    <property type="evidence" value="ECO:0007669"/>
    <property type="project" value="UniProtKB-UniRule"/>
</dbReference>
<dbReference type="GO" id="GO:0004141">
    <property type="term" value="F:dethiobiotin synthase activity"/>
    <property type="evidence" value="ECO:0007669"/>
    <property type="project" value="UniProtKB-UniRule"/>
</dbReference>
<keyword evidence="6 9" id="KW-0067">ATP-binding</keyword>
<name>A0A5R9G3S5_9BACL</name>
<dbReference type="HAMAP" id="MF_00336">
    <property type="entry name" value="BioD"/>
    <property type="match status" value="1"/>
</dbReference>
<sequence length="396" mass="42402">MMTNAAPVSGRIWSKRRCNASRPPADAPIPTTNSASSMELLLFGIGLGSPLAYEVNRQTQFYPKKVPHESKKGIYRNEINRRFSTTAVEDSGRGDPLPSDAVEPAPSSGFRRADAAQASSEPVEKNFRPFRAIPFESVSCYSENNYVSTKEGGELMNHGVFITGTDAGVGMTHVASVLAAALQRRLDENGGGRVGVWKPVQTGVRDEAPLPDSAKLVLGSGLPIRESETFSYAFPDRVVPWMAAQRIGARISISQLAEEGLSRLAACDRLVVDGAGGLAAPLTDRRVVADLAAALALPVLIVARPGIGTVNHTLLTVAYARGAGLRPIGVVLNGYRDGQADIMEENAMMIERFADVPVIGKLPWLPGAPASGDDWSTWRERWADVSSASLDLDKLP</sequence>
<feature type="active site" evidence="9">
    <location>
        <position position="198"/>
    </location>
</feature>
<comment type="catalytic activity">
    <reaction evidence="9">
        <text>(7R,8S)-7,8-diammoniononanoate + CO2 + ATP = (4R,5S)-dethiobiotin + ADP + phosphate + 3 H(+)</text>
        <dbReference type="Rhea" id="RHEA:15805"/>
        <dbReference type="ChEBI" id="CHEBI:15378"/>
        <dbReference type="ChEBI" id="CHEBI:16526"/>
        <dbReference type="ChEBI" id="CHEBI:30616"/>
        <dbReference type="ChEBI" id="CHEBI:43474"/>
        <dbReference type="ChEBI" id="CHEBI:149469"/>
        <dbReference type="ChEBI" id="CHEBI:149473"/>
        <dbReference type="ChEBI" id="CHEBI:456216"/>
        <dbReference type="EC" id="6.3.3.3"/>
    </reaction>
</comment>
<keyword evidence="4 9" id="KW-0547">Nucleotide-binding</keyword>
<dbReference type="GO" id="GO:0005524">
    <property type="term" value="F:ATP binding"/>
    <property type="evidence" value="ECO:0007669"/>
    <property type="project" value="UniProtKB-UniRule"/>
</dbReference>
<keyword evidence="7 9" id="KW-0460">Magnesium</keyword>
<dbReference type="PANTHER" id="PTHR43210:SF2">
    <property type="entry name" value="ATP-DEPENDENT DETHIOBIOTIN SYNTHETASE BIOD 2"/>
    <property type="match status" value="1"/>
</dbReference>
<evidence type="ECO:0000256" key="1">
    <source>
        <dbReference type="ARBA" id="ARBA00022490"/>
    </source>
</evidence>
<keyword evidence="1 9" id="KW-0963">Cytoplasm</keyword>
<dbReference type="EC" id="6.3.3.3" evidence="9"/>
<comment type="caution">
    <text evidence="9">Lacks conserved residue(s) required for the propagation of feature annotation.</text>
</comment>
<protein>
    <recommendedName>
        <fullName evidence="9">ATP-dependent dethiobiotin synthetase BioD</fullName>
        <ecNumber evidence="9">6.3.3.3</ecNumber>
    </recommendedName>
    <alternativeName>
        <fullName evidence="9">DTB synthetase</fullName>
        <shortName evidence="9">DTBS</shortName>
    </alternativeName>
    <alternativeName>
        <fullName evidence="9">Dethiobiotin synthase</fullName>
    </alternativeName>
</protein>
<dbReference type="AlphaFoldDB" id="A0A5R9G3S5"/>
<keyword evidence="5 9" id="KW-0093">Biotin biosynthesis</keyword>
<reference evidence="11 12" key="1">
    <citation type="submission" date="2019-05" db="EMBL/GenBank/DDBJ databases">
        <authorList>
            <person name="Narsing Rao M.P."/>
            <person name="Li W.J."/>
        </authorList>
    </citation>
    <scope>NUCLEOTIDE SEQUENCE [LARGE SCALE GENOMIC DNA]</scope>
    <source>
        <strain evidence="11 12">SYSU_K30003</strain>
    </source>
</reference>
<dbReference type="EMBL" id="VCIW01000026">
    <property type="protein sequence ID" value="TLS48956.1"/>
    <property type="molecule type" value="Genomic_DNA"/>
</dbReference>
<evidence type="ECO:0000256" key="10">
    <source>
        <dbReference type="SAM" id="MobiDB-lite"/>
    </source>
</evidence>
<organism evidence="11 12">
    <name type="scientific">Paenibacillus antri</name>
    <dbReference type="NCBI Taxonomy" id="2582848"/>
    <lineage>
        <taxon>Bacteria</taxon>
        <taxon>Bacillati</taxon>
        <taxon>Bacillota</taxon>
        <taxon>Bacilli</taxon>
        <taxon>Bacillales</taxon>
        <taxon>Paenibacillaceae</taxon>
        <taxon>Paenibacillus</taxon>
    </lineage>
</organism>
<evidence type="ECO:0000256" key="4">
    <source>
        <dbReference type="ARBA" id="ARBA00022741"/>
    </source>
</evidence>
<dbReference type="PANTHER" id="PTHR43210">
    <property type="entry name" value="DETHIOBIOTIN SYNTHETASE"/>
    <property type="match status" value="1"/>
</dbReference>
<evidence type="ECO:0000256" key="8">
    <source>
        <dbReference type="ARBA" id="ARBA00047386"/>
    </source>
</evidence>
<evidence type="ECO:0000256" key="6">
    <source>
        <dbReference type="ARBA" id="ARBA00022840"/>
    </source>
</evidence>
<feature type="binding site" evidence="9">
    <location>
        <begin position="363"/>
        <end position="365"/>
    </location>
    <ligand>
        <name>ATP</name>
        <dbReference type="ChEBI" id="CHEBI:30616"/>
    </ligand>
</feature>
<dbReference type="InterPro" id="IPR004472">
    <property type="entry name" value="DTB_synth_BioD"/>
</dbReference>
<feature type="binding site" evidence="9">
    <location>
        <position position="202"/>
    </location>
    <ligand>
        <name>substrate</name>
    </ligand>
</feature>
<comment type="subunit">
    <text evidence="9">Homodimer.</text>
</comment>
<evidence type="ECO:0000313" key="12">
    <source>
        <dbReference type="Proteomes" id="UP000309676"/>
    </source>
</evidence>
<dbReference type="UniPathway" id="UPA00078">
    <property type="reaction ID" value="UER00161"/>
</dbReference>
<evidence type="ECO:0000256" key="9">
    <source>
        <dbReference type="HAMAP-Rule" id="MF_00336"/>
    </source>
</evidence>
<comment type="subcellular location">
    <subcellularLocation>
        <location evidence="9">Cytoplasm</location>
    </subcellularLocation>
</comment>
<keyword evidence="12" id="KW-1185">Reference proteome</keyword>
<accession>A0A5R9G3S5</accession>
<dbReference type="GO" id="GO:0009102">
    <property type="term" value="P:biotin biosynthetic process"/>
    <property type="evidence" value="ECO:0007669"/>
    <property type="project" value="UniProtKB-UniRule"/>
</dbReference>
<evidence type="ECO:0000256" key="7">
    <source>
        <dbReference type="ARBA" id="ARBA00022842"/>
    </source>
</evidence>
<dbReference type="Pfam" id="PF13500">
    <property type="entry name" value="AAA_26"/>
    <property type="match status" value="1"/>
</dbReference>
<keyword evidence="3 9" id="KW-0479">Metal-binding</keyword>
<dbReference type="Proteomes" id="UP000309676">
    <property type="component" value="Unassembled WGS sequence"/>
</dbReference>
<evidence type="ECO:0000313" key="11">
    <source>
        <dbReference type="EMBL" id="TLS48956.1"/>
    </source>
</evidence>
<feature type="binding site" evidence="9">
    <location>
        <position position="212"/>
    </location>
    <ligand>
        <name>ATP</name>
        <dbReference type="ChEBI" id="CHEBI:30616"/>
    </ligand>
</feature>